<keyword evidence="1" id="KW-0812">Transmembrane</keyword>
<proteinExistence type="predicted"/>
<reference evidence="2" key="2">
    <citation type="journal article" date="2010" name="Nature">
        <title>Comparative genomics reveals mobile pathogenicity chromosomes in Fusarium.</title>
        <authorList>
            <person name="Ma L.J."/>
            <person name="van der Does H.C."/>
            <person name="Borkovich K.A."/>
            <person name="Coleman J.J."/>
            <person name="Daboussi M.J."/>
            <person name="Di Pietro A."/>
            <person name="Dufresne M."/>
            <person name="Freitag M."/>
            <person name="Grabherr M."/>
            <person name="Henrissat B."/>
            <person name="Houterman P.M."/>
            <person name="Kang S."/>
            <person name="Shim W.B."/>
            <person name="Woloshuk C."/>
            <person name="Xie X."/>
            <person name="Xu J.R."/>
            <person name="Antoniw J."/>
            <person name="Baker S.E."/>
            <person name="Bluhm B.H."/>
            <person name="Breakspear A."/>
            <person name="Brown D.W."/>
            <person name="Butchko R.A."/>
            <person name="Chapman S."/>
            <person name="Coulson R."/>
            <person name="Coutinho P.M."/>
            <person name="Danchin E.G."/>
            <person name="Diener A."/>
            <person name="Gale L.R."/>
            <person name="Gardiner D.M."/>
            <person name="Goff S."/>
            <person name="Hammond-Kosack K.E."/>
            <person name="Hilburn K."/>
            <person name="Hua-Van A."/>
            <person name="Jonkers W."/>
            <person name="Kazan K."/>
            <person name="Kodira C.D."/>
            <person name="Koehrsen M."/>
            <person name="Kumar L."/>
            <person name="Lee Y.H."/>
            <person name="Li L."/>
            <person name="Manners J.M."/>
            <person name="Miranda-Saavedra D."/>
            <person name="Mukherjee M."/>
            <person name="Park G."/>
            <person name="Park J."/>
            <person name="Park S.Y."/>
            <person name="Proctor R.H."/>
            <person name="Regev A."/>
            <person name="Ruiz-Roldan M.C."/>
            <person name="Sain D."/>
            <person name="Sakthikumar S."/>
            <person name="Sykes S."/>
            <person name="Schwartz D.C."/>
            <person name="Turgeon B.G."/>
            <person name="Wapinski I."/>
            <person name="Yoder O."/>
            <person name="Young S."/>
            <person name="Zeng Q."/>
            <person name="Zhou S."/>
            <person name="Galagan J."/>
            <person name="Cuomo C.A."/>
            <person name="Kistler H.C."/>
            <person name="Rep M."/>
        </authorList>
    </citation>
    <scope>NUCLEOTIDE SEQUENCE [LARGE SCALE GENOMIC DNA]</scope>
    <source>
        <strain evidence="2">4287</strain>
    </source>
</reference>
<dbReference type="EMBL" id="DS231698">
    <property type="protein sequence ID" value="KNA99268.1"/>
    <property type="molecule type" value="Genomic_DNA"/>
</dbReference>
<evidence type="ECO:0000313" key="3">
    <source>
        <dbReference type="Proteomes" id="UP000009097"/>
    </source>
</evidence>
<gene>
    <name evidence="2" type="ORF">FOXG_03285</name>
</gene>
<organism evidence="2 3">
    <name type="scientific">Fusarium oxysporum f. sp. lycopersici (strain 4287 / CBS 123668 / FGSC 9935 / NRRL 34936)</name>
    <name type="common">Fusarium vascular wilt of tomato</name>
    <dbReference type="NCBI Taxonomy" id="426428"/>
    <lineage>
        <taxon>Eukaryota</taxon>
        <taxon>Fungi</taxon>
        <taxon>Dikarya</taxon>
        <taxon>Ascomycota</taxon>
        <taxon>Pezizomycotina</taxon>
        <taxon>Sordariomycetes</taxon>
        <taxon>Hypocreomycetidae</taxon>
        <taxon>Hypocreales</taxon>
        <taxon>Nectriaceae</taxon>
        <taxon>Fusarium</taxon>
        <taxon>Fusarium oxysporum species complex</taxon>
    </lineage>
</organism>
<dbReference type="OrthoDB" id="5106143at2759"/>
<name>A0A0J9UIM1_FUSO4</name>
<feature type="transmembrane region" description="Helical" evidence="1">
    <location>
        <begin position="126"/>
        <end position="149"/>
    </location>
</feature>
<evidence type="ECO:0000313" key="2">
    <source>
        <dbReference type="EMBL" id="KNA99268.1"/>
    </source>
</evidence>
<feature type="transmembrane region" description="Helical" evidence="1">
    <location>
        <begin position="68"/>
        <end position="92"/>
    </location>
</feature>
<dbReference type="VEuPathDB" id="FungiDB:FOXG_03285"/>
<keyword evidence="1" id="KW-0472">Membrane</keyword>
<sequence>MSGDGNFNTFLDADDLMRPDSDAFGFPKMARAAAKAAYRAASRPTATATETATLREHVQSILDHEYSYVMITFAGVAVFALLLSIAIIFIVAKSLSKVKACMPPPGDDNGLGQNMYKCYRKAQMHFIFLILSALGCIGTSILATAKIMLLDNIDGSVDLLSIAYGVQVLTLLCTLMASHSLMNNTLLTFISNEADMEVNEWSSKL</sequence>
<feature type="transmembrane region" description="Helical" evidence="1">
    <location>
        <begin position="161"/>
        <end position="182"/>
    </location>
</feature>
<evidence type="ECO:0000256" key="1">
    <source>
        <dbReference type="SAM" id="Phobius"/>
    </source>
</evidence>
<keyword evidence="1" id="KW-1133">Transmembrane helix</keyword>
<reference evidence="2" key="1">
    <citation type="submission" date="2007-04" db="EMBL/GenBank/DDBJ databases">
        <authorList>
            <consortium name="The Broad Institute Genome Sequencing Platform"/>
            <person name="Birren B."/>
            <person name="Lander E."/>
            <person name="Galagan J."/>
            <person name="Nusbaum C."/>
            <person name="Devon K."/>
            <person name="Ma L.-J."/>
            <person name="Jaffe D."/>
            <person name="Butler J."/>
            <person name="Alvarez P."/>
            <person name="Gnerre S."/>
            <person name="Grabherr M."/>
            <person name="Kleber M."/>
            <person name="Mauceli E."/>
            <person name="Brockman W."/>
            <person name="MacCallum I.A."/>
            <person name="Young S."/>
            <person name="LaButti K."/>
            <person name="DeCaprio D."/>
            <person name="Crawford M."/>
            <person name="Koehrsen M."/>
            <person name="Engels R."/>
            <person name="Montgomery P."/>
            <person name="Pearson M."/>
            <person name="Howarth C."/>
            <person name="Larson L."/>
            <person name="White J."/>
            <person name="O'Leary S."/>
            <person name="Kodira C."/>
            <person name="Zeng Q."/>
            <person name="Yandava C."/>
            <person name="Alvarado L."/>
            <person name="Kistler C."/>
            <person name="Shim W.-B."/>
            <person name="Kang S."/>
            <person name="Woloshuk C."/>
        </authorList>
    </citation>
    <scope>NUCLEOTIDE SEQUENCE</scope>
    <source>
        <strain evidence="2">4287</strain>
    </source>
</reference>
<dbReference type="GeneID" id="28945420"/>
<dbReference type="RefSeq" id="XP_018237314.1">
    <property type="nucleotide sequence ID" value="XM_018380929.1"/>
</dbReference>
<dbReference type="Proteomes" id="UP000009097">
    <property type="component" value="Unassembled WGS sequence"/>
</dbReference>
<protein>
    <submittedName>
        <fullName evidence="2">Uncharacterized protein</fullName>
    </submittedName>
</protein>
<dbReference type="AlphaFoldDB" id="A0A0J9UIM1"/>
<accession>A0A0J9UIM1</accession>
<dbReference type="KEGG" id="fox:FOXG_03285"/>